<dbReference type="Gramene" id="CDP06912">
    <property type="protein sequence ID" value="CDP06912"/>
    <property type="gene ID" value="GSCOC_T00023956001"/>
</dbReference>
<evidence type="ECO:0000256" key="12">
    <source>
        <dbReference type="RuleBase" id="RU364001"/>
    </source>
</evidence>
<dbReference type="PANTHER" id="PTHR43112">
    <property type="entry name" value="FERREDOXIN"/>
    <property type="match status" value="1"/>
</dbReference>
<dbReference type="OMA" id="THMENEM"/>
<dbReference type="InterPro" id="IPR010241">
    <property type="entry name" value="Fd_pln"/>
</dbReference>
<dbReference type="PhylomeDB" id="A0A068UF44"/>
<gene>
    <name evidence="14" type="ORF">GSCOC_T00023956001</name>
</gene>
<evidence type="ECO:0000256" key="3">
    <source>
        <dbReference type="ARBA" id="ARBA00007874"/>
    </source>
</evidence>
<dbReference type="GO" id="GO:0022900">
    <property type="term" value="P:electron transport chain"/>
    <property type="evidence" value="ECO:0007669"/>
    <property type="project" value="InterPro"/>
</dbReference>
<accession>A0A068UF44</accession>
<dbReference type="STRING" id="49390.A0A068UF44"/>
<reference evidence="15" key="1">
    <citation type="journal article" date="2014" name="Science">
        <title>The coffee genome provides insight into the convergent evolution of caffeine biosynthesis.</title>
        <authorList>
            <person name="Denoeud F."/>
            <person name="Carretero-Paulet L."/>
            <person name="Dereeper A."/>
            <person name="Droc G."/>
            <person name="Guyot R."/>
            <person name="Pietrella M."/>
            <person name="Zheng C."/>
            <person name="Alberti A."/>
            <person name="Anthony F."/>
            <person name="Aprea G."/>
            <person name="Aury J.M."/>
            <person name="Bento P."/>
            <person name="Bernard M."/>
            <person name="Bocs S."/>
            <person name="Campa C."/>
            <person name="Cenci A."/>
            <person name="Combes M.C."/>
            <person name="Crouzillat D."/>
            <person name="Da Silva C."/>
            <person name="Daddiego L."/>
            <person name="De Bellis F."/>
            <person name="Dussert S."/>
            <person name="Garsmeur O."/>
            <person name="Gayraud T."/>
            <person name="Guignon V."/>
            <person name="Jahn K."/>
            <person name="Jamilloux V."/>
            <person name="Joet T."/>
            <person name="Labadie K."/>
            <person name="Lan T."/>
            <person name="Leclercq J."/>
            <person name="Lepelley M."/>
            <person name="Leroy T."/>
            <person name="Li L.T."/>
            <person name="Librado P."/>
            <person name="Lopez L."/>
            <person name="Munoz A."/>
            <person name="Noel B."/>
            <person name="Pallavicini A."/>
            <person name="Perrotta G."/>
            <person name="Poncet V."/>
            <person name="Pot D."/>
            <person name="Priyono X."/>
            <person name="Rigoreau M."/>
            <person name="Rouard M."/>
            <person name="Rozas J."/>
            <person name="Tranchant-Dubreuil C."/>
            <person name="VanBuren R."/>
            <person name="Zhang Q."/>
            <person name="Andrade A.C."/>
            <person name="Argout X."/>
            <person name="Bertrand B."/>
            <person name="de Kochko A."/>
            <person name="Graziosi G."/>
            <person name="Henry R.J."/>
            <person name="Jayarama X."/>
            <person name="Ming R."/>
            <person name="Nagai C."/>
            <person name="Rounsley S."/>
            <person name="Sankoff D."/>
            <person name="Giuliano G."/>
            <person name="Albert V.A."/>
            <person name="Wincker P."/>
            <person name="Lashermes P."/>
        </authorList>
    </citation>
    <scope>NUCLEOTIDE SEQUENCE [LARGE SCALE GENOMIC DNA]</scope>
    <source>
        <strain evidence="15">cv. DH200-94</strain>
    </source>
</reference>
<keyword evidence="9 12" id="KW-0249">Electron transport</keyword>
<evidence type="ECO:0000256" key="4">
    <source>
        <dbReference type="ARBA" id="ARBA00022448"/>
    </source>
</evidence>
<keyword evidence="5 12" id="KW-0150">Chloroplast</keyword>
<dbReference type="SUPFAM" id="SSF54292">
    <property type="entry name" value="2Fe-2S ferredoxin-like"/>
    <property type="match status" value="1"/>
</dbReference>
<dbReference type="InterPro" id="IPR006058">
    <property type="entry name" value="2Fe2S_fd_BS"/>
</dbReference>
<comment type="cofactor">
    <cofactor evidence="12">
        <name>[2Fe-2S] cluster</name>
        <dbReference type="ChEBI" id="CHEBI:190135"/>
    </cofactor>
    <text evidence="12">Binds 1 [2Fe-2S] cluster.</text>
</comment>
<evidence type="ECO:0000259" key="13">
    <source>
        <dbReference type="PROSITE" id="PS51085"/>
    </source>
</evidence>
<dbReference type="Pfam" id="PF00111">
    <property type="entry name" value="Fer2"/>
    <property type="match status" value="1"/>
</dbReference>
<evidence type="ECO:0000256" key="7">
    <source>
        <dbReference type="ARBA" id="ARBA00022714"/>
    </source>
</evidence>
<dbReference type="GO" id="GO:0046872">
    <property type="term" value="F:metal ion binding"/>
    <property type="evidence" value="ECO:0007669"/>
    <property type="project" value="UniProtKB-KW"/>
</dbReference>
<dbReference type="FunFam" id="3.10.20.30:FF:000014">
    <property type="entry name" value="Ferredoxin"/>
    <property type="match status" value="1"/>
</dbReference>
<protein>
    <recommendedName>
        <fullName evidence="12">Ferredoxin</fullName>
    </recommendedName>
</protein>
<evidence type="ECO:0000256" key="1">
    <source>
        <dbReference type="ARBA" id="ARBA00003532"/>
    </source>
</evidence>
<dbReference type="AlphaFoldDB" id="A0A068UF44"/>
<keyword evidence="6 12" id="KW-0934">Plastid</keyword>
<comment type="subcellular location">
    <subcellularLocation>
        <location evidence="2 12">Plastid</location>
        <location evidence="2 12">Chloroplast</location>
    </subcellularLocation>
</comment>
<dbReference type="GO" id="GO:0009507">
    <property type="term" value="C:chloroplast"/>
    <property type="evidence" value="ECO:0007669"/>
    <property type="project" value="UniProtKB-SubCell"/>
</dbReference>
<keyword evidence="7 12" id="KW-0001">2Fe-2S</keyword>
<dbReference type="OrthoDB" id="1885901at2759"/>
<dbReference type="GO" id="GO:0009055">
    <property type="term" value="F:electron transfer activity"/>
    <property type="evidence" value="ECO:0007669"/>
    <property type="project" value="InterPro"/>
</dbReference>
<dbReference type="EMBL" id="HG739108">
    <property type="protein sequence ID" value="CDP06912.1"/>
    <property type="molecule type" value="Genomic_DNA"/>
</dbReference>
<evidence type="ECO:0000256" key="11">
    <source>
        <dbReference type="ARBA" id="ARBA00023014"/>
    </source>
</evidence>
<dbReference type="NCBIfam" id="TIGR02008">
    <property type="entry name" value="fdx_plant"/>
    <property type="match status" value="1"/>
</dbReference>
<dbReference type="InterPro" id="IPR036010">
    <property type="entry name" value="2Fe-2S_ferredoxin-like_sf"/>
</dbReference>
<keyword evidence="11 12" id="KW-0411">Iron-sulfur</keyword>
<keyword evidence="8 12" id="KW-0479">Metal-binding</keyword>
<dbReference type="GO" id="GO:0006124">
    <property type="term" value="P:ferredoxin metabolic process"/>
    <property type="evidence" value="ECO:0007669"/>
    <property type="project" value="UniProtKB-ARBA"/>
</dbReference>
<dbReference type="PROSITE" id="PS51085">
    <property type="entry name" value="2FE2S_FER_2"/>
    <property type="match status" value="1"/>
</dbReference>
<evidence type="ECO:0000256" key="8">
    <source>
        <dbReference type="ARBA" id="ARBA00022723"/>
    </source>
</evidence>
<dbReference type="InterPro" id="IPR012675">
    <property type="entry name" value="Beta-grasp_dom_sf"/>
</dbReference>
<dbReference type="GO" id="GO:0051537">
    <property type="term" value="F:2 iron, 2 sulfur cluster binding"/>
    <property type="evidence" value="ECO:0007669"/>
    <property type="project" value="UniProtKB-KW"/>
</dbReference>
<dbReference type="Gene3D" id="3.10.20.30">
    <property type="match status" value="1"/>
</dbReference>
<evidence type="ECO:0000256" key="6">
    <source>
        <dbReference type="ARBA" id="ARBA00022640"/>
    </source>
</evidence>
<dbReference type="InterPro" id="IPR001041">
    <property type="entry name" value="2Fe-2S_ferredoxin-type"/>
</dbReference>
<name>A0A068UF44_COFCA</name>
<dbReference type="PANTHER" id="PTHR43112:SF30">
    <property type="entry name" value="FERREDOXIN-3, CHLOROPLASTIC"/>
    <property type="match status" value="1"/>
</dbReference>
<organism evidence="14 15">
    <name type="scientific">Coffea canephora</name>
    <name type="common">Robusta coffee</name>
    <dbReference type="NCBI Taxonomy" id="49390"/>
    <lineage>
        <taxon>Eukaryota</taxon>
        <taxon>Viridiplantae</taxon>
        <taxon>Streptophyta</taxon>
        <taxon>Embryophyta</taxon>
        <taxon>Tracheophyta</taxon>
        <taxon>Spermatophyta</taxon>
        <taxon>Magnoliopsida</taxon>
        <taxon>eudicotyledons</taxon>
        <taxon>Gunneridae</taxon>
        <taxon>Pentapetalae</taxon>
        <taxon>asterids</taxon>
        <taxon>lamiids</taxon>
        <taxon>Gentianales</taxon>
        <taxon>Rubiaceae</taxon>
        <taxon>Ixoroideae</taxon>
        <taxon>Gardenieae complex</taxon>
        <taxon>Bertiereae - Coffeeae clade</taxon>
        <taxon>Coffeeae</taxon>
        <taxon>Coffea</taxon>
    </lineage>
</organism>
<evidence type="ECO:0000313" key="14">
    <source>
        <dbReference type="EMBL" id="CDP06912.1"/>
    </source>
</evidence>
<sequence length="155" mass="16492">MSSSNLKLPASCMSRNPPLNQIKSPFLKSPSSLGSVSSISKVRGLKAMSASGFRASAMAVYKVKLIQPNGEECVLDVPDNAYILDVAENKEIDIPFSCRAGACSSCTGKIVSGSVDQSDGSYLDDSQIKAGYVLTCIAYPTSDCVILTHKEQELF</sequence>
<evidence type="ECO:0000256" key="9">
    <source>
        <dbReference type="ARBA" id="ARBA00022982"/>
    </source>
</evidence>
<keyword evidence="15" id="KW-1185">Reference proteome</keyword>
<feature type="domain" description="2Fe-2S ferredoxin-type" evidence="13">
    <location>
        <begin position="61"/>
        <end position="152"/>
    </location>
</feature>
<proteinExistence type="inferred from homology"/>
<evidence type="ECO:0000256" key="5">
    <source>
        <dbReference type="ARBA" id="ARBA00022528"/>
    </source>
</evidence>
<evidence type="ECO:0000256" key="10">
    <source>
        <dbReference type="ARBA" id="ARBA00023004"/>
    </source>
</evidence>
<dbReference type="PROSITE" id="PS00197">
    <property type="entry name" value="2FE2S_FER_1"/>
    <property type="match status" value="1"/>
</dbReference>
<comment type="function">
    <text evidence="1 12">Ferredoxins are iron-sulfur proteins that transfer electrons in a wide variety of metabolic reactions.</text>
</comment>
<dbReference type="InParanoid" id="A0A068UF44"/>
<evidence type="ECO:0000256" key="2">
    <source>
        <dbReference type="ARBA" id="ARBA00004229"/>
    </source>
</evidence>
<dbReference type="CDD" id="cd00207">
    <property type="entry name" value="fer2"/>
    <property type="match status" value="1"/>
</dbReference>
<evidence type="ECO:0000313" key="15">
    <source>
        <dbReference type="Proteomes" id="UP000295252"/>
    </source>
</evidence>
<comment type="similarity">
    <text evidence="3 12">Belongs to the 2Fe2S plant-type ferredoxin family.</text>
</comment>
<dbReference type="Proteomes" id="UP000295252">
    <property type="component" value="Chromosome I"/>
</dbReference>
<keyword evidence="4 12" id="KW-0813">Transport</keyword>
<keyword evidence="10 12" id="KW-0408">Iron</keyword>